<accession>A0A5F8GHM4</accession>
<dbReference type="InParanoid" id="A0A5F8GHM4"/>
<dbReference type="SUPFAM" id="SSF109640">
    <property type="entry name" value="KRAB domain (Kruppel-associated box)"/>
    <property type="match status" value="1"/>
</dbReference>
<dbReference type="InterPro" id="IPR036051">
    <property type="entry name" value="KRAB_dom_sf"/>
</dbReference>
<dbReference type="Ensembl" id="ENSMODT00000079591.1">
    <property type="protein sequence ID" value="ENSMODP00000047118.1"/>
    <property type="gene ID" value="ENSMODG00000045941.1"/>
</dbReference>
<protein>
    <recommendedName>
        <fullName evidence="1">KRAB domain-containing protein</fullName>
    </recommendedName>
</protein>
<dbReference type="OMA" id="QENEPWN"/>
<keyword evidence="3" id="KW-1185">Reference proteome</keyword>
<proteinExistence type="predicted"/>
<dbReference type="Proteomes" id="UP000002280">
    <property type="component" value="Chromosome 2"/>
</dbReference>
<dbReference type="GeneTree" id="ENSGT00950000182890"/>
<dbReference type="PANTHER" id="PTHR23232:SF117">
    <property type="entry name" value="KRAB DOMAIN-CONTAINING PROTEIN"/>
    <property type="match status" value="1"/>
</dbReference>
<dbReference type="GO" id="GO:0006355">
    <property type="term" value="P:regulation of DNA-templated transcription"/>
    <property type="evidence" value="ECO:0007669"/>
    <property type="project" value="InterPro"/>
</dbReference>
<reference evidence="2 3" key="1">
    <citation type="journal article" date="2007" name="Nature">
        <title>Genome of the marsupial Monodelphis domestica reveals innovation in non-coding sequences.</title>
        <authorList>
            <person name="Mikkelsen T.S."/>
            <person name="Wakefield M.J."/>
            <person name="Aken B."/>
            <person name="Amemiya C.T."/>
            <person name="Chang J.L."/>
            <person name="Duke S."/>
            <person name="Garber M."/>
            <person name="Gentles A.J."/>
            <person name="Goodstadt L."/>
            <person name="Heger A."/>
            <person name="Jurka J."/>
            <person name="Kamal M."/>
            <person name="Mauceli E."/>
            <person name="Searle S.M."/>
            <person name="Sharpe T."/>
            <person name="Baker M.L."/>
            <person name="Batzer M.A."/>
            <person name="Benos P.V."/>
            <person name="Belov K."/>
            <person name="Clamp M."/>
            <person name="Cook A."/>
            <person name="Cuff J."/>
            <person name="Das R."/>
            <person name="Davidow L."/>
            <person name="Deakin J.E."/>
            <person name="Fazzari M.J."/>
            <person name="Glass J.L."/>
            <person name="Grabherr M."/>
            <person name="Greally J.M."/>
            <person name="Gu W."/>
            <person name="Hore T.A."/>
            <person name="Huttley G.A."/>
            <person name="Kleber M."/>
            <person name="Jirtle R.L."/>
            <person name="Koina E."/>
            <person name="Lee J.T."/>
            <person name="Mahony S."/>
            <person name="Marra M.A."/>
            <person name="Miller R.D."/>
            <person name="Nicholls R.D."/>
            <person name="Oda M."/>
            <person name="Papenfuss A.T."/>
            <person name="Parra Z.E."/>
            <person name="Pollock D.D."/>
            <person name="Ray D.A."/>
            <person name="Schein J.E."/>
            <person name="Speed T.P."/>
            <person name="Thompson K."/>
            <person name="VandeBerg J.L."/>
            <person name="Wade C.M."/>
            <person name="Walker J.A."/>
            <person name="Waters P.D."/>
            <person name="Webber C."/>
            <person name="Weidman J.R."/>
            <person name="Xie X."/>
            <person name="Zody M.C."/>
            <person name="Baldwin J."/>
            <person name="Abdouelleil A."/>
            <person name="Abdulkadir J."/>
            <person name="Abebe A."/>
            <person name="Abera B."/>
            <person name="Abreu J."/>
            <person name="Acer S.C."/>
            <person name="Aftuck L."/>
            <person name="Alexander A."/>
            <person name="An P."/>
            <person name="Anderson E."/>
            <person name="Anderson S."/>
            <person name="Arachi H."/>
            <person name="Azer M."/>
            <person name="Bachantsang P."/>
            <person name="Barry A."/>
            <person name="Bayul T."/>
            <person name="Berlin A."/>
            <person name="Bessette D."/>
            <person name="Bloom T."/>
            <person name="Bloom T."/>
            <person name="Boguslavskiy L."/>
            <person name="Bonnet C."/>
            <person name="Boukhgalter B."/>
            <person name="Bourzgui I."/>
            <person name="Brown A."/>
            <person name="Cahill P."/>
            <person name="Channer S."/>
            <person name="Cheshatsang Y."/>
            <person name="Chuda L."/>
            <person name="Citroen M."/>
            <person name="Collymore A."/>
            <person name="Cooke P."/>
            <person name="Costello M."/>
            <person name="D'Aco K."/>
            <person name="Daza R."/>
            <person name="De Haan G."/>
            <person name="DeGray S."/>
            <person name="DeMaso C."/>
            <person name="Dhargay N."/>
            <person name="Dooley K."/>
            <person name="Dooley E."/>
            <person name="Doricent M."/>
            <person name="Dorje P."/>
            <person name="Dorjee K."/>
            <person name="Dupes A."/>
            <person name="Elong R."/>
            <person name="Falk J."/>
            <person name="Farina A."/>
            <person name="Faro S."/>
            <person name="Ferguson D."/>
            <person name="Fisher S."/>
            <person name="Foley C.D."/>
            <person name="Franke A."/>
            <person name="Friedrich D."/>
            <person name="Gadbois L."/>
            <person name="Gearin G."/>
            <person name="Gearin C.R."/>
            <person name="Giannoukos G."/>
            <person name="Goode T."/>
            <person name="Graham J."/>
            <person name="Grandbois E."/>
            <person name="Grewal S."/>
            <person name="Gyaltsen K."/>
            <person name="Hafez N."/>
            <person name="Hagos B."/>
            <person name="Hall J."/>
            <person name="Henson C."/>
            <person name="Hollinger A."/>
            <person name="Honan T."/>
            <person name="Huard M.D."/>
            <person name="Hughes L."/>
            <person name="Hurhula B."/>
            <person name="Husby M.E."/>
            <person name="Kamat A."/>
            <person name="Kanga B."/>
            <person name="Kashin S."/>
            <person name="Khazanovich D."/>
            <person name="Kisner P."/>
            <person name="Lance K."/>
            <person name="Lara M."/>
            <person name="Lee W."/>
            <person name="Lennon N."/>
            <person name="Letendre F."/>
            <person name="LeVine R."/>
            <person name="Lipovsky A."/>
            <person name="Liu X."/>
            <person name="Liu J."/>
            <person name="Liu S."/>
            <person name="Lokyitsang T."/>
            <person name="Lokyitsang Y."/>
            <person name="Lubonja R."/>
            <person name="Lui A."/>
            <person name="MacDonald P."/>
            <person name="Magnisalis V."/>
            <person name="Maru K."/>
            <person name="Matthews C."/>
            <person name="McCusker W."/>
            <person name="McDonough S."/>
            <person name="Mehta T."/>
            <person name="Meldrim J."/>
            <person name="Meneus L."/>
            <person name="Mihai O."/>
            <person name="Mihalev A."/>
            <person name="Mihova T."/>
            <person name="Mittelman R."/>
            <person name="Mlenga V."/>
            <person name="Montmayeur A."/>
            <person name="Mulrain L."/>
            <person name="Navidi A."/>
            <person name="Naylor J."/>
            <person name="Negash T."/>
            <person name="Nguyen T."/>
            <person name="Nguyen N."/>
            <person name="Nicol R."/>
            <person name="Norbu C."/>
            <person name="Norbu N."/>
            <person name="Novod N."/>
            <person name="O'Neill B."/>
            <person name="Osman S."/>
            <person name="Markiewicz E."/>
            <person name="Oyono O.L."/>
            <person name="Patti C."/>
            <person name="Phunkhang P."/>
            <person name="Pierre F."/>
            <person name="Priest M."/>
            <person name="Raghuraman S."/>
            <person name="Rege F."/>
            <person name="Reyes R."/>
            <person name="Rise C."/>
            <person name="Rogov P."/>
            <person name="Ross K."/>
            <person name="Ryan E."/>
            <person name="Settipalli S."/>
            <person name="Shea T."/>
            <person name="Sherpa N."/>
            <person name="Shi L."/>
            <person name="Shih D."/>
            <person name="Sparrow T."/>
            <person name="Spaulding J."/>
            <person name="Stalker J."/>
            <person name="Stange-Thomann N."/>
            <person name="Stavropoulos S."/>
            <person name="Stone C."/>
            <person name="Strader C."/>
            <person name="Tesfaye S."/>
            <person name="Thomson T."/>
            <person name="Thoulutsang Y."/>
            <person name="Thoulutsang D."/>
            <person name="Topham K."/>
            <person name="Topping I."/>
            <person name="Tsamla T."/>
            <person name="Vassiliev H."/>
            <person name="Vo A."/>
            <person name="Wangchuk T."/>
            <person name="Wangdi T."/>
            <person name="Weiand M."/>
            <person name="Wilkinson J."/>
            <person name="Wilson A."/>
            <person name="Yadav S."/>
            <person name="Young G."/>
            <person name="Yu Q."/>
            <person name="Zembek L."/>
            <person name="Zhong D."/>
            <person name="Zimmer A."/>
            <person name="Zwirko Z."/>
            <person name="Jaffe D.B."/>
            <person name="Alvarez P."/>
            <person name="Brockman W."/>
            <person name="Butler J."/>
            <person name="Chin C."/>
            <person name="Gnerre S."/>
            <person name="MacCallum I."/>
            <person name="Graves J.A."/>
            <person name="Ponting C.P."/>
            <person name="Breen M."/>
            <person name="Samollow P.B."/>
            <person name="Lander E.S."/>
            <person name="Lindblad-Toh K."/>
        </authorList>
    </citation>
    <scope>NUCLEOTIDE SEQUENCE [LARGE SCALE GENOMIC DNA]</scope>
</reference>
<dbReference type="AlphaFoldDB" id="A0A5F8GHM4"/>
<dbReference type="InterPro" id="IPR050169">
    <property type="entry name" value="Krueppel_C2H2_ZnF"/>
</dbReference>
<feature type="domain" description="KRAB" evidence="1">
    <location>
        <begin position="15"/>
        <end position="86"/>
    </location>
</feature>
<evidence type="ECO:0000313" key="2">
    <source>
        <dbReference type="Ensembl" id="ENSMODP00000047118.1"/>
    </source>
</evidence>
<dbReference type="InterPro" id="IPR001909">
    <property type="entry name" value="KRAB"/>
</dbReference>
<dbReference type="SMART" id="SM00349">
    <property type="entry name" value="KRAB"/>
    <property type="match status" value="1"/>
</dbReference>
<reference evidence="2" key="2">
    <citation type="submission" date="2025-08" db="UniProtKB">
        <authorList>
            <consortium name="Ensembl"/>
        </authorList>
    </citation>
    <scope>IDENTIFICATION</scope>
</reference>
<dbReference type="PROSITE" id="PS50805">
    <property type="entry name" value="KRAB"/>
    <property type="match status" value="1"/>
</dbReference>
<organism evidence="2 3">
    <name type="scientific">Monodelphis domestica</name>
    <name type="common">Gray short-tailed opossum</name>
    <dbReference type="NCBI Taxonomy" id="13616"/>
    <lineage>
        <taxon>Eukaryota</taxon>
        <taxon>Metazoa</taxon>
        <taxon>Chordata</taxon>
        <taxon>Craniata</taxon>
        <taxon>Vertebrata</taxon>
        <taxon>Euteleostomi</taxon>
        <taxon>Mammalia</taxon>
        <taxon>Metatheria</taxon>
        <taxon>Didelphimorphia</taxon>
        <taxon>Didelphidae</taxon>
        <taxon>Monodelphis</taxon>
    </lineage>
</organism>
<dbReference type="CDD" id="cd07765">
    <property type="entry name" value="KRAB_A-box"/>
    <property type="match status" value="1"/>
</dbReference>
<dbReference type="Pfam" id="PF01352">
    <property type="entry name" value="KRAB"/>
    <property type="match status" value="1"/>
</dbReference>
<evidence type="ECO:0000313" key="3">
    <source>
        <dbReference type="Proteomes" id="UP000002280"/>
    </source>
</evidence>
<sequence>MASMFLVASTQQGAVTFRDVTVDFSPDEWGHLGPAQKELYCKVMLENYQTLVCLELKVCKPHVIQQLECGEAPWMPQGGVPGSCGIRGTWS</sequence>
<dbReference type="STRING" id="13616.ENSMODP00000047118"/>
<reference evidence="2" key="3">
    <citation type="submission" date="2025-09" db="UniProtKB">
        <authorList>
            <consortium name="Ensembl"/>
        </authorList>
    </citation>
    <scope>IDENTIFICATION</scope>
</reference>
<dbReference type="Gene3D" id="6.10.140.140">
    <property type="match status" value="1"/>
</dbReference>
<dbReference type="PANTHER" id="PTHR23232">
    <property type="entry name" value="KRAB DOMAIN C2H2 ZINC FINGER"/>
    <property type="match status" value="1"/>
</dbReference>
<name>A0A5F8GHM4_MONDO</name>
<evidence type="ECO:0000259" key="1">
    <source>
        <dbReference type="PROSITE" id="PS50805"/>
    </source>
</evidence>